<feature type="transmembrane region" description="Helical" evidence="6">
    <location>
        <begin position="32"/>
        <end position="54"/>
    </location>
</feature>
<evidence type="ECO:0000256" key="6">
    <source>
        <dbReference type="RuleBase" id="RU363126"/>
    </source>
</evidence>
<reference evidence="8" key="2">
    <citation type="submission" date="2020-10" db="UniProtKB">
        <authorList>
            <consortium name="WormBaseParasite"/>
        </authorList>
    </citation>
    <scope>IDENTIFICATION</scope>
</reference>
<accession>A0A7E4WB81</accession>
<evidence type="ECO:0000256" key="3">
    <source>
        <dbReference type="ARBA" id="ARBA00022989"/>
    </source>
</evidence>
<keyword evidence="6" id="KW-1003">Cell membrane</keyword>
<keyword evidence="3 6" id="KW-1133">Transmembrane helix</keyword>
<evidence type="ECO:0000256" key="1">
    <source>
        <dbReference type="ARBA" id="ARBA00004370"/>
    </source>
</evidence>
<keyword evidence="6" id="KW-0869">Chloride channel</keyword>
<dbReference type="GO" id="GO:0034707">
    <property type="term" value="C:chloride channel complex"/>
    <property type="evidence" value="ECO:0007669"/>
    <property type="project" value="UniProtKB-KW"/>
</dbReference>
<name>A0A7E4WB81_PANRE</name>
<organism evidence="7 8">
    <name type="scientific">Panagrellus redivivus</name>
    <name type="common">Microworm</name>
    <dbReference type="NCBI Taxonomy" id="6233"/>
    <lineage>
        <taxon>Eukaryota</taxon>
        <taxon>Metazoa</taxon>
        <taxon>Ecdysozoa</taxon>
        <taxon>Nematoda</taxon>
        <taxon>Chromadorea</taxon>
        <taxon>Rhabditida</taxon>
        <taxon>Tylenchina</taxon>
        <taxon>Panagrolaimomorpha</taxon>
        <taxon>Panagrolaimoidea</taxon>
        <taxon>Panagrolaimidae</taxon>
        <taxon>Panagrellus</taxon>
    </lineage>
</organism>
<dbReference type="GO" id="GO:0005886">
    <property type="term" value="C:plasma membrane"/>
    <property type="evidence" value="ECO:0007669"/>
    <property type="project" value="UniProtKB-SubCell"/>
</dbReference>
<dbReference type="GO" id="GO:0005254">
    <property type="term" value="F:chloride channel activity"/>
    <property type="evidence" value="ECO:0007669"/>
    <property type="project" value="UniProtKB-KW"/>
</dbReference>
<dbReference type="Pfam" id="PF01062">
    <property type="entry name" value="Bestrophin"/>
    <property type="match status" value="1"/>
</dbReference>
<protein>
    <recommendedName>
        <fullName evidence="6">Bestrophin homolog</fullName>
    </recommendedName>
</protein>
<dbReference type="PANTHER" id="PTHR10736">
    <property type="entry name" value="BESTROPHIN"/>
    <property type="match status" value="1"/>
</dbReference>
<keyword evidence="6" id="KW-0868">Chloride</keyword>
<keyword evidence="2 6" id="KW-0812">Transmembrane</keyword>
<dbReference type="Proteomes" id="UP000492821">
    <property type="component" value="Unassembled WGS sequence"/>
</dbReference>
<keyword evidence="4 6" id="KW-0472">Membrane</keyword>
<keyword evidence="6" id="KW-0813">Transport</keyword>
<evidence type="ECO:0000256" key="5">
    <source>
        <dbReference type="ARBA" id="ARBA00034769"/>
    </source>
</evidence>
<dbReference type="AlphaFoldDB" id="A0A7E4WB81"/>
<evidence type="ECO:0000313" key="8">
    <source>
        <dbReference type="WBParaSite" id="Pan_g9112.t1"/>
    </source>
</evidence>
<keyword evidence="6" id="KW-0407">Ion channel</keyword>
<evidence type="ECO:0000313" key="7">
    <source>
        <dbReference type="Proteomes" id="UP000492821"/>
    </source>
</evidence>
<dbReference type="PANTHER" id="PTHR10736:SF20">
    <property type="entry name" value="BESTROPHIN HOMOLOG 22"/>
    <property type="match status" value="1"/>
</dbReference>
<comment type="subcellular location">
    <subcellularLocation>
        <location evidence="6">Cell membrane</location>
        <topology evidence="6">Multi-pass membrane protein</topology>
    </subcellularLocation>
    <subcellularLocation>
        <location evidence="1">Membrane</location>
    </subcellularLocation>
</comment>
<dbReference type="InterPro" id="IPR021134">
    <property type="entry name" value="Bestrophin-like"/>
</dbReference>
<comment type="similarity">
    <text evidence="5 6">Belongs to the anion channel-forming bestrophin (TC 1.A.46) family. Calcium-sensitive chloride channel subfamily.</text>
</comment>
<reference evidence="7" key="1">
    <citation type="journal article" date="2013" name="Genetics">
        <title>The draft genome and transcriptome of Panagrellus redivivus are shaped by the harsh demands of a free-living lifestyle.</title>
        <authorList>
            <person name="Srinivasan J."/>
            <person name="Dillman A.R."/>
            <person name="Macchietto M.G."/>
            <person name="Heikkinen L."/>
            <person name="Lakso M."/>
            <person name="Fracchia K.M."/>
            <person name="Antoshechkin I."/>
            <person name="Mortazavi A."/>
            <person name="Wong G."/>
            <person name="Sternberg P.W."/>
        </authorList>
    </citation>
    <scope>NUCLEOTIDE SEQUENCE [LARGE SCALE GENOMIC DNA]</scope>
    <source>
        <strain evidence="7">MT8872</strain>
    </source>
</reference>
<evidence type="ECO:0000256" key="4">
    <source>
        <dbReference type="ARBA" id="ARBA00023136"/>
    </source>
</evidence>
<evidence type="ECO:0000256" key="2">
    <source>
        <dbReference type="ARBA" id="ARBA00022692"/>
    </source>
</evidence>
<comment type="function">
    <text evidence="6">Forms chloride channels.</text>
</comment>
<keyword evidence="7" id="KW-1185">Reference proteome</keyword>
<dbReference type="WBParaSite" id="Pan_g9112.t1">
    <property type="protein sequence ID" value="Pan_g9112.t1"/>
    <property type="gene ID" value="Pan_g9112"/>
</dbReference>
<feature type="transmembrane region" description="Helical" evidence="6">
    <location>
        <begin position="75"/>
        <end position="94"/>
    </location>
</feature>
<proteinExistence type="inferred from homology"/>
<dbReference type="InterPro" id="IPR000615">
    <property type="entry name" value="Bestrophin"/>
</dbReference>
<sequence length="416" mass="47653">MTVPYALDVSHSSTKSLLKLLGRWRGSVWKAVLPQLCFWTIAYIVVGVFYRYFLPDDAQIVFEKLARYLNKGIDAYIPLTFMLGFFVTFVVGRWSQILNGIGWIDNAAMAFATFIQGADEETKLLRRTLIRYMVLNQTLVLRDISMQVRKRFATFDIVVASGIATKAEMAELTGVKDDYARYWVPLQWCYQHLTKARETGKIPSDHLLGKITGEIQNFQHGLHLLLKYDWVPVPLVYPQVVLLSVRLYFTICLISRQFLRGDNFDPWLPVVTIVQFVVYTGWTKVAEMLLNPLGDDDDDLECNYVIDKNLTSGLTLVDRGSQQPPTMEKDIFWNDKRVVPLYTKKASKRHVHELVGSAAKVDLMKNVQQCTLYPHRNMLAQLSDYEKQTMTRIVAIGSSPANNSIIVEVEKQKLIP</sequence>
<keyword evidence="6" id="KW-0406">Ion transport</keyword>